<reference evidence="2" key="1">
    <citation type="submission" date="2020-02" db="EMBL/GenBank/DDBJ databases">
        <authorList>
            <person name="Meier V. D."/>
        </authorList>
    </citation>
    <scope>NUCLEOTIDE SEQUENCE</scope>
    <source>
        <strain evidence="2">AVDCRST_MAG93</strain>
    </source>
</reference>
<accession>A0A6J4M5K3</accession>
<evidence type="ECO:0000256" key="1">
    <source>
        <dbReference type="SAM" id="MobiDB-lite"/>
    </source>
</evidence>
<dbReference type="EMBL" id="CADCTR010002377">
    <property type="protein sequence ID" value="CAA9349550.1"/>
    <property type="molecule type" value="Genomic_DNA"/>
</dbReference>
<gene>
    <name evidence="2" type="ORF">AVDCRST_MAG93-7047</name>
</gene>
<organism evidence="2">
    <name type="scientific">uncultured Chloroflexia bacterium</name>
    <dbReference type="NCBI Taxonomy" id="1672391"/>
    <lineage>
        <taxon>Bacteria</taxon>
        <taxon>Bacillati</taxon>
        <taxon>Chloroflexota</taxon>
        <taxon>Chloroflexia</taxon>
        <taxon>environmental samples</taxon>
    </lineage>
</organism>
<sequence>MGACLEVAPYVRLAPCVRTRGSVRLSRMSQDESLPMIVEASEAARQLGVSPSGMRRLLVIYEQVHGELPRKGPKETDARILSSEVVERLGAARGLVEQERFRSIAEALTALDAGLKPDLTVESTLDTPAKGLSGEALGLLLDELRAVRERLAGVEEELSAVREELTTLKALPPAAVDESTPDEVRAIRERLAGVEGELSAVRKEVSTPPGVLDESTAE</sequence>
<proteinExistence type="predicted"/>
<feature type="region of interest" description="Disordered" evidence="1">
    <location>
        <begin position="199"/>
        <end position="218"/>
    </location>
</feature>
<protein>
    <submittedName>
        <fullName evidence="2">Uncharacterized protein</fullName>
    </submittedName>
</protein>
<name>A0A6J4M5K3_9CHLR</name>
<evidence type="ECO:0000313" key="2">
    <source>
        <dbReference type="EMBL" id="CAA9349550.1"/>
    </source>
</evidence>
<dbReference type="AlphaFoldDB" id="A0A6J4M5K3"/>